<dbReference type="EMBL" id="JAESWA010000022">
    <property type="protein sequence ID" value="MBL4931999.1"/>
    <property type="molecule type" value="Genomic_DNA"/>
</dbReference>
<dbReference type="SUPFAM" id="SSF50346">
    <property type="entry name" value="PRC-barrel domain"/>
    <property type="match status" value="2"/>
</dbReference>
<name>A0A937FER8_9CLOT</name>
<reference evidence="2" key="1">
    <citation type="submission" date="2021-01" db="EMBL/GenBank/DDBJ databases">
        <title>Genome public.</title>
        <authorList>
            <person name="Liu C."/>
            <person name="Sun Q."/>
        </authorList>
    </citation>
    <scope>NUCLEOTIDE SEQUENCE</scope>
    <source>
        <strain evidence="2">YIM B02565</strain>
    </source>
</reference>
<dbReference type="InterPro" id="IPR011033">
    <property type="entry name" value="PRC_barrel-like_sf"/>
</dbReference>
<dbReference type="Proteomes" id="UP000623681">
    <property type="component" value="Unassembled WGS sequence"/>
</dbReference>
<dbReference type="RefSeq" id="WP_202767378.1">
    <property type="nucleotide sequence ID" value="NZ_JAESWA010000022.1"/>
</dbReference>
<organism evidence="2 3">
    <name type="scientific">Clostridium paridis</name>
    <dbReference type="NCBI Taxonomy" id="2803863"/>
    <lineage>
        <taxon>Bacteria</taxon>
        <taxon>Bacillati</taxon>
        <taxon>Bacillota</taxon>
        <taxon>Clostridia</taxon>
        <taxon>Eubacteriales</taxon>
        <taxon>Clostridiaceae</taxon>
        <taxon>Clostridium</taxon>
    </lineage>
</organism>
<sequence>MKRNKDFIGLSVFQANSKKIGIVVDILIDFYNSKITGFRMNSTNFFSKKTFVDIKDIITVKDKVIISKISEEKGIPFSELKDMDVIDKEGLMIGVVEDIVVDELDFAIKGVIISSGLFDKILRGKRVLLMDRAILGDKQVLSLEKENIYFKSLPHKMVDSHE</sequence>
<protein>
    <submittedName>
        <fullName evidence="2">PRC-barrel domain-containing protein</fullName>
    </submittedName>
</protein>
<proteinExistence type="predicted"/>
<feature type="domain" description="PRC-barrel" evidence="1">
    <location>
        <begin position="75"/>
        <end position="129"/>
    </location>
</feature>
<accession>A0A937FER8</accession>
<evidence type="ECO:0000313" key="3">
    <source>
        <dbReference type="Proteomes" id="UP000623681"/>
    </source>
</evidence>
<dbReference type="Pfam" id="PF05239">
    <property type="entry name" value="PRC"/>
    <property type="match status" value="2"/>
</dbReference>
<comment type="caution">
    <text evidence="2">The sequence shown here is derived from an EMBL/GenBank/DDBJ whole genome shotgun (WGS) entry which is preliminary data.</text>
</comment>
<dbReference type="AlphaFoldDB" id="A0A937FER8"/>
<dbReference type="InterPro" id="IPR027275">
    <property type="entry name" value="PRC-brl_dom"/>
</dbReference>
<feature type="domain" description="PRC-barrel" evidence="1">
    <location>
        <begin position="4"/>
        <end position="71"/>
    </location>
</feature>
<keyword evidence="3" id="KW-1185">Reference proteome</keyword>
<evidence type="ECO:0000313" key="2">
    <source>
        <dbReference type="EMBL" id="MBL4931999.1"/>
    </source>
</evidence>
<gene>
    <name evidence="2" type="ORF">JK634_09305</name>
</gene>
<dbReference type="Gene3D" id="2.30.30.240">
    <property type="entry name" value="PRC-barrel domain"/>
    <property type="match status" value="2"/>
</dbReference>
<evidence type="ECO:0000259" key="1">
    <source>
        <dbReference type="Pfam" id="PF05239"/>
    </source>
</evidence>